<dbReference type="GO" id="GO:0005524">
    <property type="term" value="F:ATP binding"/>
    <property type="evidence" value="ECO:0007669"/>
    <property type="project" value="UniProtKB-KW"/>
</dbReference>
<accession>A0A835D9S8</accession>
<dbReference type="InterPro" id="IPR029047">
    <property type="entry name" value="HSP70_peptide-bd_sf"/>
</dbReference>
<dbReference type="EMBL" id="JABCRI010000012">
    <property type="protein sequence ID" value="KAF8396228.1"/>
    <property type="molecule type" value="Genomic_DNA"/>
</dbReference>
<dbReference type="Gene3D" id="1.20.1270.10">
    <property type="match status" value="1"/>
</dbReference>
<keyword evidence="1" id="KW-0547">Nucleotide-binding</keyword>
<proteinExistence type="predicted"/>
<dbReference type="InterPro" id="IPR013126">
    <property type="entry name" value="Hsp_70_fam"/>
</dbReference>
<dbReference type="AlphaFoldDB" id="A0A835D9S8"/>
<keyword evidence="4" id="KW-1185">Reference proteome</keyword>
<dbReference type="SUPFAM" id="SSF100920">
    <property type="entry name" value="Heat shock protein 70kD (HSP70), peptide-binding domain"/>
    <property type="match status" value="1"/>
</dbReference>
<gene>
    <name evidence="3" type="ORF">HHK36_017842</name>
</gene>
<dbReference type="GO" id="GO:0140662">
    <property type="term" value="F:ATP-dependent protein folding chaperone"/>
    <property type="evidence" value="ECO:0007669"/>
    <property type="project" value="InterPro"/>
</dbReference>
<dbReference type="Pfam" id="PF00012">
    <property type="entry name" value="HSP70"/>
    <property type="match status" value="1"/>
</dbReference>
<evidence type="ECO:0000313" key="4">
    <source>
        <dbReference type="Proteomes" id="UP000655225"/>
    </source>
</evidence>
<evidence type="ECO:0000256" key="1">
    <source>
        <dbReference type="ARBA" id="ARBA00022741"/>
    </source>
</evidence>
<dbReference type="SUPFAM" id="SSF100934">
    <property type="entry name" value="Heat shock protein 70kD (HSP70), C-terminal subdomain"/>
    <property type="match status" value="1"/>
</dbReference>
<dbReference type="OrthoDB" id="3789372at2759"/>
<dbReference type="PANTHER" id="PTHR19375">
    <property type="entry name" value="HEAT SHOCK PROTEIN 70KDA"/>
    <property type="match status" value="1"/>
</dbReference>
<evidence type="ECO:0000256" key="2">
    <source>
        <dbReference type="ARBA" id="ARBA00022840"/>
    </source>
</evidence>
<dbReference type="Proteomes" id="UP000655225">
    <property type="component" value="Unassembled WGS sequence"/>
</dbReference>
<comment type="caution">
    <text evidence="3">The sequence shown here is derived from an EMBL/GenBank/DDBJ whole genome shotgun (WGS) entry which is preliminary data.</text>
</comment>
<dbReference type="InterPro" id="IPR029048">
    <property type="entry name" value="HSP70_C_sf"/>
</dbReference>
<organism evidence="3 4">
    <name type="scientific">Tetracentron sinense</name>
    <name type="common">Spur-leaf</name>
    <dbReference type="NCBI Taxonomy" id="13715"/>
    <lineage>
        <taxon>Eukaryota</taxon>
        <taxon>Viridiplantae</taxon>
        <taxon>Streptophyta</taxon>
        <taxon>Embryophyta</taxon>
        <taxon>Tracheophyta</taxon>
        <taxon>Spermatophyta</taxon>
        <taxon>Magnoliopsida</taxon>
        <taxon>Trochodendrales</taxon>
        <taxon>Trochodendraceae</taxon>
        <taxon>Tetracentron</taxon>
    </lineage>
</organism>
<name>A0A835D9S8_TETSI</name>
<evidence type="ECO:0000313" key="3">
    <source>
        <dbReference type="EMBL" id="KAF8396228.1"/>
    </source>
</evidence>
<sequence length="258" mass="29780">MMSISCPPYNSEEWIFSTHSDNQAGVLIQVYEVELERTKGNNLLGKFELSKIPPAPSGVPQINVSFGIDADSILRVSVEDMIAGVQKNITITNDKGGLSKDEIAKMVKDAQQYKAEDEEVKKKVETKNSLENYAYNMRNTVRDEKIVGNLNPEDKQKIENAVDEMIEWLDRIPLAEVECWEKLLHFPTNWYKRLRAFVVEIQLEKMASFKFQVEQFDGKTSFEVWKMKMRDLLIQQDLHKALDGKTKKPTSMNDVKWE</sequence>
<evidence type="ECO:0008006" key="5">
    <source>
        <dbReference type="Google" id="ProtNLM"/>
    </source>
</evidence>
<reference evidence="3 4" key="1">
    <citation type="submission" date="2020-04" db="EMBL/GenBank/DDBJ databases">
        <title>Plant Genome Project.</title>
        <authorList>
            <person name="Zhang R.-G."/>
        </authorList>
    </citation>
    <scope>NUCLEOTIDE SEQUENCE [LARGE SCALE GENOMIC DNA]</scope>
    <source>
        <strain evidence="3">YNK0</strain>
        <tissue evidence="3">Leaf</tissue>
    </source>
</reference>
<keyword evidence="2" id="KW-0067">ATP-binding</keyword>
<protein>
    <recommendedName>
        <fullName evidence="5">Heat shock protein 70</fullName>
    </recommendedName>
</protein>
<dbReference type="OMA" id="NSEEWIF"/>
<dbReference type="Gene3D" id="2.60.34.10">
    <property type="entry name" value="Substrate Binding Domain Of DNAk, Chain A, domain 1"/>
    <property type="match status" value="1"/>
</dbReference>